<evidence type="ECO:0000256" key="5">
    <source>
        <dbReference type="ARBA" id="ARBA00023077"/>
    </source>
</evidence>
<reference evidence="13 14" key="1">
    <citation type="submission" date="2019-09" db="EMBL/GenBank/DDBJ databases">
        <title>NBRP : Genome information of microbial organism related human and environment.</title>
        <authorList>
            <person name="Hattori M."/>
            <person name="Oshima K."/>
            <person name="Inaba H."/>
            <person name="Suda W."/>
            <person name="Sakamoto M."/>
            <person name="Iino T."/>
            <person name="Kitahara M."/>
            <person name="Oshida Y."/>
            <person name="Iida T."/>
            <person name="Kudo T."/>
            <person name="Itoh T."/>
            <person name="Ohkuma M."/>
        </authorList>
    </citation>
    <scope>NUCLEOTIDE SEQUENCE [LARGE SCALE GENOMIC DNA]</scope>
    <source>
        <strain evidence="13 14">Q-1</strain>
    </source>
</reference>
<keyword evidence="5 9" id="KW-0798">TonB box</keyword>
<dbReference type="PROSITE" id="PS51318">
    <property type="entry name" value="TAT"/>
    <property type="match status" value="1"/>
</dbReference>
<dbReference type="InterPro" id="IPR000531">
    <property type="entry name" value="Beta-barrel_TonB"/>
</dbReference>
<gene>
    <name evidence="13" type="primary">bfeA</name>
    <name evidence="13" type="ORF">JCM17846_27610</name>
</gene>
<evidence type="ECO:0000256" key="6">
    <source>
        <dbReference type="ARBA" id="ARBA00023136"/>
    </source>
</evidence>
<evidence type="ECO:0000313" key="13">
    <source>
        <dbReference type="EMBL" id="GER05079.1"/>
    </source>
</evidence>
<keyword evidence="10" id="KW-0732">Signal</keyword>
<evidence type="ECO:0000256" key="3">
    <source>
        <dbReference type="ARBA" id="ARBA00022452"/>
    </source>
</evidence>
<evidence type="ECO:0000256" key="4">
    <source>
        <dbReference type="ARBA" id="ARBA00022692"/>
    </source>
</evidence>
<dbReference type="EMBL" id="BKCN01000017">
    <property type="protein sequence ID" value="GER05079.1"/>
    <property type="molecule type" value="Genomic_DNA"/>
</dbReference>
<evidence type="ECO:0000256" key="1">
    <source>
        <dbReference type="ARBA" id="ARBA00004571"/>
    </source>
</evidence>
<dbReference type="RefSeq" id="WP_052370979.1">
    <property type="nucleotide sequence ID" value="NZ_BKCN01000017.1"/>
</dbReference>
<evidence type="ECO:0000256" key="10">
    <source>
        <dbReference type="SAM" id="SignalP"/>
    </source>
</evidence>
<proteinExistence type="inferred from homology"/>
<organism evidence="13 14">
    <name type="scientific">Iodidimonas nitroreducens</name>
    <dbReference type="NCBI Taxonomy" id="1236968"/>
    <lineage>
        <taxon>Bacteria</taxon>
        <taxon>Pseudomonadati</taxon>
        <taxon>Pseudomonadota</taxon>
        <taxon>Alphaproteobacteria</taxon>
        <taxon>Iodidimonadales</taxon>
        <taxon>Iodidimonadaceae</taxon>
        <taxon>Iodidimonas</taxon>
    </lineage>
</organism>
<dbReference type="SUPFAM" id="SSF56935">
    <property type="entry name" value="Porins"/>
    <property type="match status" value="1"/>
</dbReference>
<evidence type="ECO:0000256" key="8">
    <source>
        <dbReference type="PROSITE-ProRule" id="PRU01360"/>
    </source>
</evidence>
<dbReference type="Proteomes" id="UP000324996">
    <property type="component" value="Unassembled WGS sequence"/>
</dbReference>
<dbReference type="InterPro" id="IPR039426">
    <property type="entry name" value="TonB-dep_rcpt-like"/>
</dbReference>
<keyword evidence="7 8" id="KW-0998">Cell outer membrane</keyword>
<dbReference type="AlphaFoldDB" id="A0A5A7NDC1"/>
<feature type="domain" description="TonB-dependent receptor-like beta-barrel" evidence="11">
    <location>
        <begin position="282"/>
        <end position="804"/>
    </location>
</feature>
<accession>A0A5A7NDC1</accession>
<evidence type="ECO:0000259" key="11">
    <source>
        <dbReference type="Pfam" id="PF00593"/>
    </source>
</evidence>
<dbReference type="Pfam" id="PF07715">
    <property type="entry name" value="Plug"/>
    <property type="match status" value="1"/>
</dbReference>
<dbReference type="PROSITE" id="PS52016">
    <property type="entry name" value="TONB_DEPENDENT_REC_3"/>
    <property type="match status" value="1"/>
</dbReference>
<evidence type="ECO:0000256" key="7">
    <source>
        <dbReference type="ARBA" id="ARBA00023237"/>
    </source>
</evidence>
<comment type="subcellular location">
    <subcellularLocation>
        <location evidence="1 8">Cell outer membrane</location>
        <topology evidence="1 8">Multi-pass membrane protein</topology>
    </subcellularLocation>
</comment>
<keyword evidence="6 8" id="KW-0472">Membrane</keyword>
<dbReference type="PANTHER" id="PTHR47234">
    <property type="match status" value="1"/>
</dbReference>
<dbReference type="InterPro" id="IPR036942">
    <property type="entry name" value="Beta-barrel_TonB_sf"/>
</dbReference>
<dbReference type="Gene3D" id="2.40.170.20">
    <property type="entry name" value="TonB-dependent receptor, beta-barrel domain"/>
    <property type="match status" value="1"/>
</dbReference>
<keyword evidence="4 8" id="KW-0812">Transmembrane</keyword>
<keyword evidence="3 8" id="KW-1134">Transmembrane beta strand</keyword>
<name>A0A5A7NDC1_9PROT</name>
<sequence length="856" mass="92435">MKKQNAASRRGYHKALLGSVAVLPLLSLMASGAYAQSNEDGESGAITQIEEIITLGTRVKGRTSVDTAVPVDVINIETIRQNGFTEFGPMLQALAPSFNFSRTQISDGNDLFRPATLRGLGPDQVLVLVNGKRRHQRSLLGLSGTIGEGATGTDFNAIPTAAIQRVEILRDGAAAQYGSDAIAGVVNIELQESVNEFYVAAQLGQTYEGDGESYQIQGNGGFSLGESGFINFTAEYRNAEETNRADISPFFGDRRFQVGDADSEGYMLWYNMAAPISDSVELYSFGGYSYNEALGAGFFRFTNNPARTVPQAFPEGFLPRDLNESEDISFAGGFRGDLGAFWTWDVSAVYGKNDYDLRTRDTPNVSIAADFLNNNPGATDAEVVANLGPTSGFSGSLEFEQATFNADIAGQIDDLLPSTLYMAFGAEYRDETFRITPGQLESFSCGLSPENRFIPSITDPATAATCGFQAFPGFRPETAGTSGRDNYAVYADFETTFGDIWTLGVAGRFEDYGDIGDKFTWKVSSRVEITDQLALRGAVATGFRAPSLQQIGFTQVATTASAAGLTETLLASVGSEFPGFFGIDSLQLEESDSYSAGFVWQPLDNLTITVDGFLIQIDDRIVLGNPLRPGDLDDAPAAQQFLIDNAIGQANFFSNAIDTETKGVDVVINHNTTLAGGALTSTFALNLNKTTVENVRAPDGVDPAFLFPEPSEVFLERGQPRVRGNASFDYERDEWGGVLRFNYFGSTETSFFTARGLGFPPEAIAGLGLADEDRLRPGAAVLIDLELRYKLTDWAQIAVGANNLLDQKPNKLADNSPLRFITSDPSGEFGNIKFPLRGLAYGLNGGFYYARLSLDF</sequence>
<dbReference type="CDD" id="cd01347">
    <property type="entry name" value="ligand_gated_channel"/>
    <property type="match status" value="1"/>
</dbReference>
<protein>
    <submittedName>
        <fullName evidence="13">Ligand-gated channel</fullName>
    </submittedName>
</protein>
<dbReference type="InterPro" id="IPR037066">
    <property type="entry name" value="Plug_dom_sf"/>
</dbReference>
<feature type="domain" description="TonB-dependent receptor plug" evidence="12">
    <location>
        <begin position="66"/>
        <end position="185"/>
    </location>
</feature>
<dbReference type="InterPro" id="IPR006311">
    <property type="entry name" value="TAT_signal"/>
</dbReference>
<feature type="chain" id="PRO_5023086124" evidence="10">
    <location>
        <begin position="36"/>
        <end position="856"/>
    </location>
</feature>
<comment type="caution">
    <text evidence="13">The sequence shown here is derived from an EMBL/GenBank/DDBJ whole genome shotgun (WGS) entry which is preliminary data.</text>
</comment>
<comment type="similarity">
    <text evidence="8 9">Belongs to the TonB-dependent receptor family.</text>
</comment>
<dbReference type="Pfam" id="PF00593">
    <property type="entry name" value="TonB_dep_Rec_b-barrel"/>
    <property type="match status" value="1"/>
</dbReference>
<dbReference type="InterPro" id="IPR012910">
    <property type="entry name" value="Plug_dom"/>
</dbReference>
<dbReference type="Gene3D" id="2.170.130.10">
    <property type="entry name" value="TonB-dependent receptor, plug domain"/>
    <property type="match status" value="1"/>
</dbReference>
<keyword evidence="2 8" id="KW-0813">Transport</keyword>
<dbReference type="PANTHER" id="PTHR47234:SF3">
    <property type="entry name" value="SECRETIN_TONB SHORT N-TERMINAL DOMAIN-CONTAINING PROTEIN"/>
    <property type="match status" value="1"/>
</dbReference>
<evidence type="ECO:0000256" key="9">
    <source>
        <dbReference type="RuleBase" id="RU003357"/>
    </source>
</evidence>
<keyword evidence="14" id="KW-1185">Reference proteome</keyword>
<dbReference type="GO" id="GO:0009279">
    <property type="term" value="C:cell outer membrane"/>
    <property type="evidence" value="ECO:0007669"/>
    <property type="project" value="UniProtKB-SubCell"/>
</dbReference>
<evidence type="ECO:0000313" key="14">
    <source>
        <dbReference type="Proteomes" id="UP000324996"/>
    </source>
</evidence>
<feature type="signal peptide" evidence="10">
    <location>
        <begin position="1"/>
        <end position="35"/>
    </location>
</feature>
<evidence type="ECO:0000259" key="12">
    <source>
        <dbReference type="Pfam" id="PF07715"/>
    </source>
</evidence>
<evidence type="ECO:0000256" key="2">
    <source>
        <dbReference type="ARBA" id="ARBA00022448"/>
    </source>
</evidence>